<comment type="catalytic activity">
    <reaction evidence="1">
        <text>All bonds known to be hydrolyzed by this endopeptidase have arginine in P1 and an acidic residue in P4. P6 is often occupied by an acidic residue or by a hydroxy-amino-acid residue, the phosphorylation of which enhances cleavage.</text>
        <dbReference type="EC" id="3.4.22.49"/>
    </reaction>
</comment>
<feature type="domain" description="Peptidase C50" evidence="6">
    <location>
        <begin position="2052"/>
        <end position="2146"/>
    </location>
</feature>
<dbReference type="Pfam" id="PF03568">
    <property type="entry name" value="Separin_C"/>
    <property type="match status" value="1"/>
</dbReference>
<dbReference type="EnsemblPlants" id="QL02p098685:mrna">
    <property type="protein sequence ID" value="QL02p098685:mrna"/>
    <property type="gene ID" value="QL02p098685"/>
</dbReference>
<dbReference type="GO" id="GO:0005737">
    <property type="term" value="C:cytoplasm"/>
    <property type="evidence" value="ECO:0007669"/>
    <property type="project" value="TreeGrafter"/>
</dbReference>
<sequence length="2286" mass="257099">MSSATESSLLSKLESSSPSTAETLFPLFSNYLHPFSDLTNHQIRPLAKQFLPFLNRALSLLPKRLSSSDPRSSNDRFALDLLNIYQLCLTCLDSLSSQLSCKPYSVHVQRVRLLHCMEGLGRYRDAEAEGFRVLESFRGMDFGVKVKKSANSVGKFVPDLGKSGGDKEFALLVVEVVATMVKCAALGQRKDEEVYRRVIDLVEEVRPWFRVLDANAYEKLHRALVTYLGKCTLFLVGELACFNGDLVRAFCYATISEYAKSSLKDQIYKVARRICSSLFLLPENRSLLIIDLLMCVLDSITHECKFEVENTGIEYVELVSYCANKCRTSSANLSITMATHLNKIAGDSYQVRSPFDMILRLYAAGLHLINSDAKSRGAIRILHDDGDILKNLAALLGSLGSYFHISCKENCVTSNVKHTDSVRQSCSQLSSGYEASIDCIQNDRKAYLLFYLNALKFLCQPLADLVNSERKQLVSENEDAFITTKLSIIQDAFYQFAEIFLSCQSCIYEGERDGFNENSKAVISVAIAAFTISARTKLKMKRSMHLVKHIITSEWVQTQGLKHLFASFHNIGVFLYRNKQVIEASKALKLCCRASWTCVKRLCQIFLQKPKGLEVDISEDAIIEFVNEACTRSAFLLDVLHQCDSHKVKRTIAEVLEDWSVPGEVFEMLSGPVPLVKQWVKIECKRCTSVAEGDSAPTLYCLLSSSVQVSKRTVGIILEQELLAYEEMNAFYPEFCQQMQMKIIGILLRDVYVTPHNYLQKSRILVRKGKALRVCGIEGDSIQCLSESIYTIREVYGETCSCGIPTCHQLAVTYCLRALCTQEAEPNSKQIFQDINAALQLWLSISIPDHCSADDLGSMLPENTLLLLYNIIDMLSLKGCMDFHHDIYRLMTRLFKSKNVPLENFLAKLWESRRTSHALCISPVNETLIINLSEQYGDLCKSVDFWIRCLKGSHPLLVGFQQSFSFSFASSQASCNLESTFRSDITVDEVKEAAFQLISSASVPSQSVFLAGYLYYDLCERLVSHGRIIETHMEELELVLEVLERGPNPTETLGFLNGRVVIVDLEVLDENELGLAGVLNGVVFEVELLLFVVDVVVVLSESFDGVEKALSYAKEAHRLRTRLFQEKFMYSVEQHTEKYNETGDVIQKLTYGLKNLQIRRSIATEIWSFDTIQWDLEGCYLSPWNVLQCYLESTLQIGIIHEITGNGAEAETFLIWGKNISCSQGLPLFIVAFSSVLGKLYRKKQLWDLAEKELQSARKILMDTSTTFSCIKCRLMMEATLDQHLGDLSRSNSDRTTADTSVERLSHAENQYKLALDKLDLSVWKNCVSCPEKENAEGMMLEKFFVKDAECVGSNNSSNFVENDHGTGKSTREAPKAKMEAKKSRKNAPKPLLKDQCLIPENNSRVTRSRYRSTQNVSMKTSGELQVGLSRCLKDNNGSDCSDTLSQRELLMETNGCIVSSGCEVKCIPNKMRCWHCLLMEVMKSGLLNNFLNMKWELVRRQLSLRLLTGIGKCLGDRGQIHETHKVLFQSISVLLSRNSFGYVDSSIPPTFLLDFIGKEISGDAFTIERAAILFNIAWFSLKSYHSKDTRTSCCDLFDIHLPKLVSWLMLAFVLCREVPILFQKVSKLLATIYVLSASTEFFPLSPSCKALSENHWASYFHQASLGTHLNYQFLSNMIGRCKVQHPVDAEGSHVTGCGVEETSNLIRLAPDSIKDLEEFVAKFFVGLPCMTVICISLLGGAYASLVKDLLCYPTCVRAWMLVSRLNSKRQPVVVLLPVDPVIEEASDDDANSGSDKLYKSMDLGEHWHCPWGSTVVDDVAPVFKLILEENYLSSSMFPLEDTKRNRTLWWTWRKKLDCQLGKLLRNIEDSWLGPWKYLLLGEWSNRKLLDIVYKKLVRDLKSKCKLDVNENLLKVILGGSKYAFEEEACISQQCLRSGCYVGRVGYCDEAKCGTLSYASNGVDKQSELAFQLIQEAANELEGEEDSINREPIILVLDCEVQMLPWENLPVLRNQEVYRMPSVGSISATLDRSHHQQEQVGRICATFPLIDPMDAFYLLNPSGDLSSTQVEFENWFRDHNLEGKAGSAPTVEELVAALKSHDLFIYFGHGSGAQYIPRHEIQKLENCAATLLMGCSSGSLTLNGSYVPQGTPLSYLLAGSPVIVANLWEVTDKDIDRFGKAMLDAWLRERSSPSLGCAQCDLVVEEFDAMTIRGCKGNVRRKTRRKKSPEAHDKSSFKDSCDHGPKIGSFMSQAREACTLPFLIGASPVCYGIPTGIRRKMDLYHV</sequence>
<evidence type="ECO:0000256" key="3">
    <source>
        <dbReference type="ARBA" id="ARBA00022801"/>
    </source>
</evidence>
<evidence type="ECO:0000256" key="4">
    <source>
        <dbReference type="ARBA" id="ARBA00022829"/>
    </source>
</evidence>
<keyword evidence="3" id="KW-0378">Hydrolase</keyword>
<keyword evidence="8" id="KW-1185">Reference proteome</keyword>
<dbReference type="Gramene" id="QL02p098685:mrna">
    <property type="protein sequence ID" value="QL02p098685:mrna"/>
    <property type="gene ID" value="QL02p098685"/>
</dbReference>
<dbReference type="InterPro" id="IPR056932">
    <property type="entry name" value="TPR_ESP1_2nd"/>
</dbReference>
<evidence type="ECO:0000313" key="7">
    <source>
        <dbReference type="EnsemblPlants" id="QL02p098685:mrna"/>
    </source>
</evidence>
<dbReference type="Pfam" id="PF25110">
    <property type="entry name" value="TPR_ESP1"/>
    <property type="match status" value="1"/>
</dbReference>
<reference evidence="7" key="2">
    <citation type="submission" date="2021-01" db="UniProtKB">
        <authorList>
            <consortium name="EnsemblPlants"/>
        </authorList>
    </citation>
    <scope>IDENTIFICATION</scope>
</reference>
<name>A0A7N2L2Y8_QUELO</name>
<feature type="compositionally biased region" description="Basic and acidic residues" evidence="5">
    <location>
        <begin position="1362"/>
        <end position="1382"/>
    </location>
</feature>
<evidence type="ECO:0000256" key="1">
    <source>
        <dbReference type="ARBA" id="ARBA00000451"/>
    </source>
</evidence>
<keyword evidence="4" id="KW-0159">Chromosome partition</keyword>
<feature type="region of interest" description="Disordered" evidence="5">
    <location>
        <begin position="1362"/>
        <end position="1388"/>
    </location>
</feature>
<dbReference type="PANTHER" id="PTHR12792:SF0">
    <property type="entry name" value="SEPARIN"/>
    <property type="match status" value="1"/>
</dbReference>
<dbReference type="InParanoid" id="A0A7N2L2Y8"/>
<evidence type="ECO:0000256" key="5">
    <source>
        <dbReference type="SAM" id="MobiDB-lite"/>
    </source>
</evidence>
<dbReference type="InterPro" id="IPR005314">
    <property type="entry name" value="Peptidase_C50"/>
</dbReference>
<feature type="compositionally biased region" description="Basic and acidic residues" evidence="5">
    <location>
        <begin position="2228"/>
        <end position="2240"/>
    </location>
</feature>
<dbReference type="FunCoup" id="A0A7N2L2Y8">
    <property type="interactions" value="770"/>
</dbReference>
<evidence type="ECO:0000259" key="6">
    <source>
        <dbReference type="PROSITE" id="PS51700"/>
    </source>
</evidence>
<protein>
    <recommendedName>
        <fullName evidence="2">separase</fullName>
        <ecNumber evidence="2">3.4.22.49</ecNumber>
    </recommendedName>
</protein>
<dbReference type="PANTHER" id="PTHR12792">
    <property type="entry name" value="EXTRA SPINDLE POLES 1-RELATED"/>
    <property type="match status" value="1"/>
</dbReference>
<dbReference type="InterPro" id="IPR056933">
    <property type="entry name" value="TPR_ESP1"/>
</dbReference>
<proteinExistence type="predicted"/>
<dbReference type="EC" id="3.4.22.49" evidence="2"/>
<dbReference type="PROSITE" id="PS51700">
    <property type="entry name" value="SEPARIN"/>
    <property type="match status" value="1"/>
</dbReference>
<dbReference type="GO" id="GO:0005634">
    <property type="term" value="C:nucleus"/>
    <property type="evidence" value="ECO:0007669"/>
    <property type="project" value="InterPro"/>
</dbReference>
<dbReference type="GO" id="GO:0006508">
    <property type="term" value="P:proteolysis"/>
    <property type="evidence" value="ECO:0007669"/>
    <property type="project" value="InterPro"/>
</dbReference>
<organism evidence="7 8">
    <name type="scientific">Quercus lobata</name>
    <name type="common">Valley oak</name>
    <dbReference type="NCBI Taxonomy" id="97700"/>
    <lineage>
        <taxon>Eukaryota</taxon>
        <taxon>Viridiplantae</taxon>
        <taxon>Streptophyta</taxon>
        <taxon>Embryophyta</taxon>
        <taxon>Tracheophyta</taxon>
        <taxon>Spermatophyta</taxon>
        <taxon>Magnoliopsida</taxon>
        <taxon>eudicotyledons</taxon>
        <taxon>Gunneridae</taxon>
        <taxon>Pentapetalae</taxon>
        <taxon>rosids</taxon>
        <taxon>fabids</taxon>
        <taxon>Fagales</taxon>
        <taxon>Fagaceae</taxon>
        <taxon>Quercus</taxon>
    </lineage>
</organism>
<evidence type="ECO:0000256" key="2">
    <source>
        <dbReference type="ARBA" id="ARBA00012489"/>
    </source>
</evidence>
<evidence type="ECO:0000313" key="8">
    <source>
        <dbReference type="Proteomes" id="UP000594261"/>
    </source>
</evidence>
<dbReference type="Proteomes" id="UP000594261">
    <property type="component" value="Chromosome 2"/>
</dbReference>
<dbReference type="GO" id="GO:0004197">
    <property type="term" value="F:cysteine-type endopeptidase activity"/>
    <property type="evidence" value="ECO:0007669"/>
    <property type="project" value="InterPro"/>
</dbReference>
<feature type="region of interest" description="Disordered" evidence="5">
    <location>
        <begin position="2220"/>
        <end position="2240"/>
    </location>
</feature>
<dbReference type="InterPro" id="IPR030397">
    <property type="entry name" value="SEPARIN_core_dom"/>
</dbReference>
<dbReference type="GO" id="GO:0072686">
    <property type="term" value="C:mitotic spindle"/>
    <property type="evidence" value="ECO:0007669"/>
    <property type="project" value="TreeGrafter"/>
</dbReference>
<dbReference type="GO" id="GO:0051307">
    <property type="term" value="P:meiotic chromosome separation"/>
    <property type="evidence" value="ECO:0007669"/>
    <property type="project" value="TreeGrafter"/>
</dbReference>
<accession>A0A7N2L2Y8</accession>
<dbReference type="OMA" id="SYCANKC"/>
<reference evidence="8" key="1">
    <citation type="journal article" date="2016" name="G3 (Bethesda)">
        <title>First Draft Assembly and Annotation of the Genome of a California Endemic Oak Quercus lobata Nee (Fagaceae).</title>
        <authorList>
            <person name="Sork V.L."/>
            <person name="Fitz-Gibbon S.T."/>
            <person name="Puiu D."/>
            <person name="Crepeau M."/>
            <person name="Gugger P.F."/>
            <person name="Sherman R."/>
            <person name="Stevens K."/>
            <person name="Langley C.H."/>
            <person name="Pellegrini M."/>
            <person name="Salzberg S.L."/>
        </authorList>
    </citation>
    <scope>NUCLEOTIDE SEQUENCE [LARGE SCALE GENOMIC DNA]</scope>
    <source>
        <strain evidence="8">cv. SW786</strain>
    </source>
</reference>
<dbReference type="Pfam" id="PF25113">
    <property type="entry name" value="TPR_ESP1_2nd"/>
    <property type="match status" value="1"/>
</dbReference>